<dbReference type="PROSITE" id="PS51704">
    <property type="entry name" value="GP_PDE"/>
    <property type="match status" value="1"/>
</dbReference>
<dbReference type="PROSITE" id="PS51257">
    <property type="entry name" value="PROKAR_LIPOPROTEIN"/>
    <property type="match status" value="1"/>
</dbReference>
<dbReference type="Proteomes" id="UP000609172">
    <property type="component" value="Unassembled WGS sequence"/>
</dbReference>
<name>A0A934PLU6_9FLAO</name>
<reference evidence="2" key="1">
    <citation type="submission" date="2020-12" db="EMBL/GenBank/DDBJ databases">
        <title>Bacterial novel species Flavobacterium sp. SE-1-e isolated from soil.</title>
        <authorList>
            <person name="Jung H.-Y."/>
        </authorList>
    </citation>
    <scope>NUCLEOTIDE SEQUENCE</scope>
    <source>
        <strain evidence="2">SE-1-e</strain>
    </source>
</reference>
<organism evidence="2 3">
    <name type="scientific">Flavobacterium agrisoli</name>
    <dbReference type="NCBI Taxonomy" id="2793066"/>
    <lineage>
        <taxon>Bacteria</taxon>
        <taxon>Pseudomonadati</taxon>
        <taxon>Bacteroidota</taxon>
        <taxon>Flavobacteriia</taxon>
        <taxon>Flavobacteriales</taxon>
        <taxon>Flavobacteriaceae</taxon>
        <taxon>Flavobacterium</taxon>
    </lineage>
</organism>
<dbReference type="InterPro" id="IPR017946">
    <property type="entry name" value="PLC-like_Pdiesterase_TIM-brl"/>
</dbReference>
<dbReference type="InterPro" id="IPR030395">
    <property type="entry name" value="GP_PDE_dom"/>
</dbReference>
<evidence type="ECO:0000259" key="1">
    <source>
        <dbReference type="PROSITE" id="PS51704"/>
    </source>
</evidence>
<dbReference type="GO" id="GO:0006629">
    <property type="term" value="P:lipid metabolic process"/>
    <property type="evidence" value="ECO:0007669"/>
    <property type="project" value="InterPro"/>
</dbReference>
<evidence type="ECO:0000313" key="3">
    <source>
        <dbReference type="Proteomes" id="UP000609172"/>
    </source>
</evidence>
<comment type="caution">
    <text evidence="2">The sequence shown here is derived from an EMBL/GenBank/DDBJ whole genome shotgun (WGS) entry which is preliminary data.</text>
</comment>
<protein>
    <submittedName>
        <fullName evidence="2">Glycerophosphodiester phosphodiesterase</fullName>
    </submittedName>
</protein>
<keyword evidence="3" id="KW-1185">Reference proteome</keyword>
<dbReference type="EMBL" id="JAEHFV010000001">
    <property type="protein sequence ID" value="MBK0369185.1"/>
    <property type="molecule type" value="Genomic_DNA"/>
</dbReference>
<proteinExistence type="predicted"/>
<dbReference type="RefSeq" id="WP_200105092.1">
    <property type="nucleotide sequence ID" value="NZ_JAEHFV010000001.1"/>
</dbReference>
<dbReference type="PANTHER" id="PTHR46211:SF14">
    <property type="entry name" value="GLYCEROPHOSPHODIESTER PHOSPHODIESTERASE"/>
    <property type="match status" value="1"/>
</dbReference>
<dbReference type="SUPFAM" id="SSF51695">
    <property type="entry name" value="PLC-like phosphodiesterases"/>
    <property type="match status" value="1"/>
</dbReference>
<dbReference type="PANTHER" id="PTHR46211">
    <property type="entry name" value="GLYCEROPHOSPHORYL DIESTER PHOSPHODIESTERASE"/>
    <property type="match status" value="1"/>
</dbReference>
<dbReference type="AlphaFoldDB" id="A0A934PLU6"/>
<dbReference type="Pfam" id="PF03009">
    <property type="entry name" value="GDPD"/>
    <property type="match status" value="1"/>
</dbReference>
<dbReference type="Gene3D" id="3.20.20.190">
    <property type="entry name" value="Phosphatidylinositol (PI) phosphodiesterase"/>
    <property type="match status" value="1"/>
</dbReference>
<accession>A0A934PLU6</accession>
<gene>
    <name evidence="2" type="ORF">I5M07_04980</name>
</gene>
<dbReference type="GO" id="GO:0008081">
    <property type="term" value="F:phosphoric diester hydrolase activity"/>
    <property type="evidence" value="ECO:0007669"/>
    <property type="project" value="InterPro"/>
</dbReference>
<sequence>MKHFQIYLIVLGVVLTACKSNKSLNTVSGIEVQGHRGDRGNFPENSIPAFISAVEKGVDVIELDVVISADKKVVVSHEPYMSSVYVTAPNGKPISKKQEHLFNLHTMNYDSISKFDIGSRGNPNFLKQSRIKTYKPLLAEVIDTVEKYIKNNHHKPVRYNIEIKSDKKEYGISQPQPEEFVDLVMALLKAKDVLHKINIQSFDPMPLNILRKKYPSVTIALLTSKPNIEKNLAQLDFTPEIYSPHYKLVTNAFCDSLRLKKIKIIPWTINDDIDIQDMIEKHVDGIITDYPERVISKMK</sequence>
<evidence type="ECO:0000313" key="2">
    <source>
        <dbReference type="EMBL" id="MBK0369185.1"/>
    </source>
</evidence>
<feature type="domain" description="GP-PDE" evidence="1">
    <location>
        <begin position="30"/>
        <end position="298"/>
    </location>
</feature>